<keyword evidence="2" id="KW-1185">Reference proteome</keyword>
<dbReference type="Proteomes" id="UP000015105">
    <property type="component" value="Chromosome 7D"/>
</dbReference>
<accession>A0A453R256</accession>
<evidence type="ECO:0000313" key="1">
    <source>
        <dbReference type="EnsemblPlants" id="AET7Gv20428700.1"/>
    </source>
</evidence>
<evidence type="ECO:0000313" key="2">
    <source>
        <dbReference type="Proteomes" id="UP000015105"/>
    </source>
</evidence>
<sequence length="35" mass="4253">MIICGPMVIIYEIVHNMTIRWWFRICGFTCIICLY</sequence>
<dbReference type="EnsemblPlants" id="AET7Gv20428700.1">
    <property type="protein sequence ID" value="AET7Gv20428700.1"/>
    <property type="gene ID" value="AET7Gv20428700"/>
</dbReference>
<reference evidence="1" key="3">
    <citation type="journal article" date="2017" name="Nature">
        <title>Genome sequence of the progenitor of the wheat D genome Aegilops tauschii.</title>
        <authorList>
            <person name="Luo M.C."/>
            <person name="Gu Y.Q."/>
            <person name="Puiu D."/>
            <person name="Wang H."/>
            <person name="Twardziok S.O."/>
            <person name="Deal K.R."/>
            <person name="Huo N."/>
            <person name="Zhu T."/>
            <person name="Wang L."/>
            <person name="Wang Y."/>
            <person name="McGuire P.E."/>
            <person name="Liu S."/>
            <person name="Long H."/>
            <person name="Ramasamy R.K."/>
            <person name="Rodriguez J.C."/>
            <person name="Van S.L."/>
            <person name="Yuan L."/>
            <person name="Wang Z."/>
            <person name="Xia Z."/>
            <person name="Xiao L."/>
            <person name="Anderson O.D."/>
            <person name="Ouyang S."/>
            <person name="Liang Y."/>
            <person name="Zimin A.V."/>
            <person name="Pertea G."/>
            <person name="Qi P."/>
            <person name="Bennetzen J.L."/>
            <person name="Dai X."/>
            <person name="Dawson M.W."/>
            <person name="Muller H.G."/>
            <person name="Kugler K."/>
            <person name="Rivarola-Duarte L."/>
            <person name="Spannagl M."/>
            <person name="Mayer K.F.X."/>
            <person name="Lu F.H."/>
            <person name="Bevan M.W."/>
            <person name="Leroy P."/>
            <person name="Li P."/>
            <person name="You F.M."/>
            <person name="Sun Q."/>
            <person name="Liu Z."/>
            <person name="Lyons E."/>
            <person name="Wicker T."/>
            <person name="Salzberg S.L."/>
            <person name="Devos K.M."/>
            <person name="Dvorak J."/>
        </authorList>
    </citation>
    <scope>NUCLEOTIDE SEQUENCE [LARGE SCALE GENOMIC DNA]</scope>
    <source>
        <strain evidence="1">cv. AL8/78</strain>
    </source>
</reference>
<protein>
    <submittedName>
        <fullName evidence="1">Uncharacterized protein</fullName>
    </submittedName>
</protein>
<reference evidence="1" key="5">
    <citation type="journal article" date="2021" name="G3 (Bethesda)">
        <title>Aegilops tauschii genome assembly Aet v5.0 features greater sequence contiguity and improved annotation.</title>
        <authorList>
            <person name="Wang L."/>
            <person name="Zhu T."/>
            <person name="Rodriguez J.C."/>
            <person name="Deal K.R."/>
            <person name="Dubcovsky J."/>
            <person name="McGuire P.E."/>
            <person name="Lux T."/>
            <person name="Spannagl M."/>
            <person name="Mayer K.F.X."/>
            <person name="Baldrich P."/>
            <person name="Meyers B.C."/>
            <person name="Huo N."/>
            <person name="Gu Y.Q."/>
            <person name="Zhou H."/>
            <person name="Devos K.M."/>
            <person name="Bennetzen J.L."/>
            <person name="Unver T."/>
            <person name="Budak H."/>
            <person name="Gulick P.J."/>
            <person name="Galiba G."/>
            <person name="Kalapos B."/>
            <person name="Nelson D.R."/>
            <person name="Li P."/>
            <person name="You F.M."/>
            <person name="Luo M.C."/>
            <person name="Dvorak J."/>
        </authorList>
    </citation>
    <scope>NUCLEOTIDE SEQUENCE [LARGE SCALE GENOMIC DNA]</scope>
    <source>
        <strain evidence="1">cv. AL8/78</strain>
    </source>
</reference>
<dbReference type="AlphaFoldDB" id="A0A453R256"/>
<reference evidence="2" key="2">
    <citation type="journal article" date="2017" name="Nat. Plants">
        <title>The Aegilops tauschii genome reveals multiple impacts of transposons.</title>
        <authorList>
            <person name="Zhao G."/>
            <person name="Zou C."/>
            <person name="Li K."/>
            <person name="Wang K."/>
            <person name="Li T."/>
            <person name="Gao L."/>
            <person name="Zhang X."/>
            <person name="Wang H."/>
            <person name="Yang Z."/>
            <person name="Liu X."/>
            <person name="Jiang W."/>
            <person name="Mao L."/>
            <person name="Kong X."/>
            <person name="Jiao Y."/>
            <person name="Jia J."/>
        </authorList>
    </citation>
    <scope>NUCLEOTIDE SEQUENCE [LARGE SCALE GENOMIC DNA]</scope>
    <source>
        <strain evidence="2">cv. AL8/78</strain>
    </source>
</reference>
<name>A0A453R256_AEGTS</name>
<dbReference type="Gramene" id="AET7Gv20428700.1">
    <property type="protein sequence ID" value="AET7Gv20428700.1"/>
    <property type="gene ID" value="AET7Gv20428700"/>
</dbReference>
<organism evidence="1 2">
    <name type="scientific">Aegilops tauschii subsp. strangulata</name>
    <name type="common">Goatgrass</name>
    <dbReference type="NCBI Taxonomy" id="200361"/>
    <lineage>
        <taxon>Eukaryota</taxon>
        <taxon>Viridiplantae</taxon>
        <taxon>Streptophyta</taxon>
        <taxon>Embryophyta</taxon>
        <taxon>Tracheophyta</taxon>
        <taxon>Spermatophyta</taxon>
        <taxon>Magnoliopsida</taxon>
        <taxon>Liliopsida</taxon>
        <taxon>Poales</taxon>
        <taxon>Poaceae</taxon>
        <taxon>BOP clade</taxon>
        <taxon>Pooideae</taxon>
        <taxon>Triticodae</taxon>
        <taxon>Triticeae</taxon>
        <taxon>Triticinae</taxon>
        <taxon>Aegilops</taxon>
    </lineage>
</organism>
<reference evidence="2" key="1">
    <citation type="journal article" date="2014" name="Science">
        <title>Ancient hybridizations among the ancestral genomes of bread wheat.</title>
        <authorList>
            <consortium name="International Wheat Genome Sequencing Consortium,"/>
            <person name="Marcussen T."/>
            <person name="Sandve S.R."/>
            <person name="Heier L."/>
            <person name="Spannagl M."/>
            <person name="Pfeifer M."/>
            <person name="Jakobsen K.S."/>
            <person name="Wulff B.B."/>
            <person name="Steuernagel B."/>
            <person name="Mayer K.F."/>
            <person name="Olsen O.A."/>
        </authorList>
    </citation>
    <scope>NUCLEOTIDE SEQUENCE [LARGE SCALE GENOMIC DNA]</scope>
    <source>
        <strain evidence="2">cv. AL8/78</strain>
    </source>
</reference>
<proteinExistence type="predicted"/>
<reference evidence="1" key="4">
    <citation type="submission" date="2019-03" db="UniProtKB">
        <authorList>
            <consortium name="EnsemblPlants"/>
        </authorList>
    </citation>
    <scope>IDENTIFICATION</scope>
</reference>